<evidence type="ECO:0000313" key="2">
    <source>
        <dbReference type="Proteomes" id="UP000371977"/>
    </source>
</evidence>
<protein>
    <submittedName>
        <fullName evidence="1">Cysteine desulfurase</fullName>
    </submittedName>
</protein>
<dbReference type="AlphaFoldDB" id="A0A6C2C8E4"/>
<dbReference type="Gene3D" id="3.30.1820.10">
    <property type="entry name" value="Lp2179-like"/>
    <property type="match status" value="1"/>
</dbReference>
<organism evidence="1 2">
    <name type="scientific">Weissella muntiaci</name>
    <dbReference type="NCBI Taxonomy" id="2508881"/>
    <lineage>
        <taxon>Bacteria</taxon>
        <taxon>Bacillati</taxon>
        <taxon>Bacillota</taxon>
        <taxon>Bacilli</taxon>
        <taxon>Lactobacillales</taxon>
        <taxon>Lactobacillaceae</taxon>
        <taxon>Weissella</taxon>
    </lineage>
</organism>
<gene>
    <name evidence="1" type="ORF">ESZ50_03695</name>
</gene>
<reference evidence="1 2" key="1">
    <citation type="submission" date="2019-01" db="EMBL/GenBank/DDBJ databases">
        <title>Weissella sp. nov., a novel lactic acid bacterium isolated from animal feces.</title>
        <authorList>
            <person name="Wang L.-T."/>
        </authorList>
    </citation>
    <scope>NUCLEOTIDE SEQUENCE [LARGE SCALE GENOMIC DNA]</scope>
    <source>
        <strain evidence="1 2">8H-2</strain>
    </source>
</reference>
<sequence length="114" mass="12803">MAFEHSVKVAGDSSTYTFNPQLKKYALGDTGFVQNNAGAYIMQRALQPEKGLAKSIKLKIVINKELTGMKIKTVNANGTTLVDIFKLASKEPELIELYRFYLNELVEREIMTVD</sequence>
<dbReference type="OrthoDB" id="2166222at2"/>
<dbReference type="SUPFAM" id="SSF160800">
    <property type="entry name" value="Lp2179-like"/>
    <property type="match status" value="1"/>
</dbReference>
<proteinExistence type="predicted"/>
<comment type="caution">
    <text evidence="1">The sequence shown here is derived from an EMBL/GenBank/DDBJ whole genome shotgun (WGS) entry which is preliminary data.</text>
</comment>
<accession>A0A6C2C8E4</accession>
<dbReference type="InterPro" id="IPR035942">
    <property type="entry name" value="Lp2179-like_sf"/>
</dbReference>
<dbReference type="Pfam" id="PF08866">
    <property type="entry name" value="DUF1831"/>
    <property type="match status" value="1"/>
</dbReference>
<dbReference type="Proteomes" id="UP000371977">
    <property type="component" value="Unassembled WGS sequence"/>
</dbReference>
<evidence type="ECO:0000313" key="1">
    <source>
        <dbReference type="EMBL" id="TYC50167.1"/>
    </source>
</evidence>
<keyword evidence="2" id="KW-1185">Reference proteome</keyword>
<name>A0A6C2C8E4_9LACO</name>
<dbReference type="RefSeq" id="WP_148622249.1">
    <property type="nucleotide sequence ID" value="NZ_SDGZ01000010.1"/>
</dbReference>
<dbReference type="InterPro" id="IPR014965">
    <property type="entry name" value="Amino_acid_metab_prot_put"/>
</dbReference>
<dbReference type="EMBL" id="SDGZ01000010">
    <property type="protein sequence ID" value="TYC50167.1"/>
    <property type="molecule type" value="Genomic_DNA"/>
</dbReference>